<evidence type="ECO:0000313" key="1">
    <source>
        <dbReference type="EMBL" id="KAK7505623.1"/>
    </source>
</evidence>
<gene>
    <name evidence="1" type="ORF">BaRGS_00002894</name>
</gene>
<reference evidence="1 2" key="1">
    <citation type="journal article" date="2023" name="Sci. Data">
        <title>Genome assembly of the Korean intertidal mud-creeper Batillaria attramentaria.</title>
        <authorList>
            <person name="Patra A.K."/>
            <person name="Ho P.T."/>
            <person name="Jun S."/>
            <person name="Lee S.J."/>
            <person name="Kim Y."/>
            <person name="Won Y.J."/>
        </authorList>
    </citation>
    <scope>NUCLEOTIDE SEQUENCE [LARGE SCALE GENOMIC DNA]</scope>
    <source>
        <strain evidence="1">Wonlab-2016</strain>
    </source>
</reference>
<sequence length="93" mass="10840">MKEATITQSQKLYPRARWRLVGKYLLLSLVTSKSPTVGYYDTRLDKKTARTIVVRWLYNCLRGLHCCLTSTLYGDCRRLKLKAQLSFSHSRIV</sequence>
<evidence type="ECO:0000313" key="2">
    <source>
        <dbReference type="Proteomes" id="UP001519460"/>
    </source>
</evidence>
<dbReference type="Proteomes" id="UP001519460">
    <property type="component" value="Unassembled WGS sequence"/>
</dbReference>
<keyword evidence="2" id="KW-1185">Reference proteome</keyword>
<dbReference type="EMBL" id="JACVVK020000009">
    <property type="protein sequence ID" value="KAK7505623.1"/>
    <property type="molecule type" value="Genomic_DNA"/>
</dbReference>
<comment type="caution">
    <text evidence="1">The sequence shown here is derived from an EMBL/GenBank/DDBJ whole genome shotgun (WGS) entry which is preliminary data.</text>
</comment>
<organism evidence="1 2">
    <name type="scientific">Batillaria attramentaria</name>
    <dbReference type="NCBI Taxonomy" id="370345"/>
    <lineage>
        <taxon>Eukaryota</taxon>
        <taxon>Metazoa</taxon>
        <taxon>Spiralia</taxon>
        <taxon>Lophotrochozoa</taxon>
        <taxon>Mollusca</taxon>
        <taxon>Gastropoda</taxon>
        <taxon>Caenogastropoda</taxon>
        <taxon>Sorbeoconcha</taxon>
        <taxon>Cerithioidea</taxon>
        <taxon>Batillariidae</taxon>
        <taxon>Batillaria</taxon>
    </lineage>
</organism>
<dbReference type="AlphaFoldDB" id="A0ABD0M2Y2"/>
<protein>
    <submittedName>
        <fullName evidence="1">Uncharacterized protein</fullName>
    </submittedName>
</protein>
<name>A0ABD0M2Y2_9CAEN</name>
<accession>A0ABD0M2Y2</accession>
<proteinExistence type="predicted"/>